<dbReference type="InterPro" id="IPR028307">
    <property type="entry name" value="Lin-54_fam"/>
</dbReference>
<comment type="similarity">
    <text evidence="2">Belongs to the lin-54 family.</text>
</comment>
<evidence type="ECO:0000256" key="4">
    <source>
        <dbReference type="SAM" id="MobiDB-lite"/>
    </source>
</evidence>
<dbReference type="EMBL" id="JALJOV010001952">
    <property type="protein sequence ID" value="KAK9837397.1"/>
    <property type="molecule type" value="Genomic_DNA"/>
</dbReference>
<comment type="subcellular location">
    <subcellularLocation>
        <location evidence="1">Nucleus</location>
    </subcellularLocation>
</comment>
<reference evidence="6 7" key="1">
    <citation type="journal article" date="2024" name="Nat. Commun.">
        <title>Phylogenomics reveals the evolutionary origins of lichenization in chlorophyte algae.</title>
        <authorList>
            <person name="Puginier C."/>
            <person name="Libourel C."/>
            <person name="Otte J."/>
            <person name="Skaloud P."/>
            <person name="Haon M."/>
            <person name="Grisel S."/>
            <person name="Petersen M."/>
            <person name="Berrin J.G."/>
            <person name="Delaux P.M."/>
            <person name="Dal Grande F."/>
            <person name="Keller J."/>
        </authorList>
    </citation>
    <scope>NUCLEOTIDE SEQUENCE [LARGE SCALE GENOMIC DNA]</scope>
    <source>
        <strain evidence="6 7">SAG 2523</strain>
    </source>
</reference>
<dbReference type="InterPro" id="IPR033467">
    <property type="entry name" value="Tesmin/TSO1-like_CXC"/>
</dbReference>
<name>A0AAW1RUT7_9CHLO</name>
<protein>
    <recommendedName>
        <fullName evidence="5">CRC domain-containing protein</fullName>
    </recommendedName>
</protein>
<evidence type="ECO:0000256" key="3">
    <source>
        <dbReference type="ARBA" id="ARBA00023242"/>
    </source>
</evidence>
<dbReference type="GO" id="GO:0005634">
    <property type="term" value="C:nucleus"/>
    <property type="evidence" value="ECO:0007669"/>
    <property type="project" value="UniProtKB-SubCell"/>
</dbReference>
<dbReference type="Pfam" id="PF03638">
    <property type="entry name" value="TCR"/>
    <property type="match status" value="2"/>
</dbReference>
<dbReference type="Proteomes" id="UP001485043">
    <property type="component" value="Unassembled WGS sequence"/>
</dbReference>
<dbReference type="PANTHER" id="PTHR12446">
    <property type="entry name" value="TESMIN/TSO1-RELATED"/>
    <property type="match status" value="1"/>
</dbReference>
<evidence type="ECO:0000256" key="2">
    <source>
        <dbReference type="ARBA" id="ARBA00007267"/>
    </source>
</evidence>
<dbReference type="GO" id="GO:0006355">
    <property type="term" value="P:regulation of DNA-templated transcription"/>
    <property type="evidence" value="ECO:0007669"/>
    <property type="project" value="TreeGrafter"/>
</dbReference>
<evidence type="ECO:0000313" key="6">
    <source>
        <dbReference type="EMBL" id="KAK9837397.1"/>
    </source>
</evidence>
<evidence type="ECO:0000256" key="1">
    <source>
        <dbReference type="ARBA" id="ARBA00004123"/>
    </source>
</evidence>
<feature type="domain" description="CRC" evidence="5">
    <location>
        <begin position="71"/>
        <end position="186"/>
    </location>
</feature>
<feature type="region of interest" description="Disordered" evidence="4">
    <location>
        <begin position="192"/>
        <end position="248"/>
    </location>
</feature>
<dbReference type="AlphaFoldDB" id="A0AAW1RUT7"/>
<keyword evidence="7" id="KW-1185">Reference proteome</keyword>
<accession>A0AAW1RUT7</accession>
<feature type="region of interest" description="Disordered" evidence="4">
    <location>
        <begin position="1"/>
        <end position="37"/>
    </location>
</feature>
<dbReference type="PROSITE" id="PS51634">
    <property type="entry name" value="CRC"/>
    <property type="match status" value="1"/>
</dbReference>
<sequence length="282" mass="29944">MASEGANPSSLPLAQPPQSAPDALQIRNQPAAFAQPPATGMPSFANVLLASPARRPSTNAPGRRPTSAGAARKHCNCKNSRCLKLYCECFASGRYCDSCNCVNCCNNRENETVRQAAVEAILERNPNAFRPKIQEETHHVQLPTPRHNKGCNCKKSGCLKKYCECFQAGIFCSDNCKCIDCKNFEGSDARDAVMSSQPHDARGGPASPAPSKRLRLGQPDGSDALLASPNPSLLSNGSPLLSPAGQATPASGRLPLLPLLPQDSALREVITSITGLPLGQQQ</sequence>
<evidence type="ECO:0000259" key="5">
    <source>
        <dbReference type="PROSITE" id="PS51634"/>
    </source>
</evidence>
<feature type="compositionally biased region" description="Low complexity" evidence="4">
    <location>
        <begin position="225"/>
        <end position="245"/>
    </location>
</feature>
<organism evidence="6 7">
    <name type="scientific">Apatococcus fuscideae</name>
    <dbReference type="NCBI Taxonomy" id="2026836"/>
    <lineage>
        <taxon>Eukaryota</taxon>
        <taxon>Viridiplantae</taxon>
        <taxon>Chlorophyta</taxon>
        <taxon>core chlorophytes</taxon>
        <taxon>Trebouxiophyceae</taxon>
        <taxon>Chlorellales</taxon>
        <taxon>Chlorellaceae</taxon>
        <taxon>Apatococcus</taxon>
    </lineage>
</organism>
<comment type="caution">
    <text evidence="6">The sequence shown here is derived from an EMBL/GenBank/DDBJ whole genome shotgun (WGS) entry which is preliminary data.</text>
</comment>
<proteinExistence type="inferred from homology"/>
<dbReference type="PANTHER" id="PTHR12446:SF34">
    <property type="entry name" value="PROTEIN LIN-54 HOMOLOG"/>
    <property type="match status" value="1"/>
</dbReference>
<keyword evidence="3" id="KW-0539">Nucleus</keyword>
<dbReference type="SMART" id="SM01114">
    <property type="entry name" value="CXC"/>
    <property type="match status" value="2"/>
</dbReference>
<gene>
    <name evidence="6" type="ORF">WJX84_011655</name>
</gene>
<dbReference type="InterPro" id="IPR005172">
    <property type="entry name" value="CRC"/>
</dbReference>
<evidence type="ECO:0000313" key="7">
    <source>
        <dbReference type="Proteomes" id="UP001485043"/>
    </source>
</evidence>